<dbReference type="PIRSF" id="PIRSF000099">
    <property type="entry name" value="Histidinol_dh"/>
    <property type="match status" value="1"/>
</dbReference>
<comment type="pathway">
    <text evidence="2 12">Amino-acid biosynthesis; L-histidine biosynthesis; L-histidine from 5-phospho-alpha-D-ribose 1-diphosphate: step 9/9.</text>
</comment>
<evidence type="ECO:0000256" key="11">
    <source>
        <dbReference type="ARBA" id="ARBA00049489"/>
    </source>
</evidence>
<evidence type="ECO:0000256" key="4">
    <source>
        <dbReference type="ARBA" id="ARBA00012965"/>
    </source>
</evidence>
<dbReference type="InterPro" id="IPR012131">
    <property type="entry name" value="Hstdl_DH"/>
</dbReference>
<dbReference type="GO" id="GO:0000105">
    <property type="term" value="P:L-histidine biosynthetic process"/>
    <property type="evidence" value="ECO:0007669"/>
    <property type="project" value="UniProtKB-UniRule"/>
</dbReference>
<keyword evidence="12" id="KW-0028">Amino-acid biosynthesis</keyword>
<dbReference type="GO" id="GO:0005829">
    <property type="term" value="C:cytosol"/>
    <property type="evidence" value="ECO:0007669"/>
    <property type="project" value="TreeGrafter"/>
</dbReference>
<dbReference type="STRING" id="258533.BN977_03461"/>
<dbReference type="RefSeq" id="WP_036399804.1">
    <property type="nucleotide sequence ID" value="NZ_CCBB010000002.1"/>
</dbReference>
<dbReference type="GO" id="GO:0008270">
    <property type="term" value="F:zinc ion binding"/>
    <property type="evidence" value="ECO:0007669"/>
    <property type="project" value="UniProtKB-UniRule"/>
</dbReference>
<feature type="binding site" evidence="12 15">
    <location>
        <position position="220"/>
    </location>
    <ligand>
        <name>NAD(+)</name>
        <dbReference type="ChEBI" id="CHEBI:57540"/>
    </ligand>
</feature>
<name>W9B0H7_MYCCO</name>
<dbReference type="PROSITE" id="PS00611">
    <property type="entry name" value="HISOL_DEHYDROGENASE"/>
    <property type="match status" value="1"/>
</dbReference>
<dbReference type="AlphaFoldDB" id="W9B0H7"/>
<feature type="binding site" evidence="12 16">
    <location>
        <position position="243"/>
    </location>
    <ligand>
        <name>substrate</name>
    </ligand>
</feature>
<comment type="function">
    <text evidence="1 12">Catalyzes the sequential NAD-dependent oxidations of L-histidinol to L-histidinaldehyde and then to L-histidine.</text>
</comment>
<evidence type="ECO:0000256" key="18">
    <source>
        <dbReference type="RuleBase" id="RU004175"/>
    </source>
</evidence>
<evidence type="ECO:0000256" key="8">
    <source>
        <dbReference type="ARBA" id="ARBA00023002"/>
    </source>
</evidence>
<feature type="binding site" evidence="12 17">
    <location>
        <position position="427"/>
    </location>
    <ligand>
        <name>Zn(2+)</name>
        <dbReference type="ChEBI" id="CHEBI:29105"/>
    </ligand>
</feature>
<dbReference type="UniPathway" id="UPA00031">
    <property type="reaction ID" value="UER00014"/>
</dbReference>
<reference evidence="19" key="1">
    <citation type="submission" date="2014-03" db="EMBL/GenBank/DDBJ databases">
        <title>Draft Genome Sequence of Mycobacterium cosmeticum DSM 44829.</title>
        <authorList>
            <person name="Croce O."/>
            <person name="Robert C."/>
            <person name="Raoult D."/>
            <person name="Drancourt M."/>
        </authorList>
    </citation>
    <scope>NUCLEOTIDE SEQUENCE [LARGE SCALE GENOMIC DNA]</scope>
    <source>
        <strain evidence="19">DSM 44829</strain>
    </source>
</reference>
<feature type="binding site" evidence="12 16">
    <location>
        <position position="335"/>
    </location>
    <ligand>
        <name>substrate</name>
    </ligand>
</feature>
<comment type="caution">
    <text evidence="19">The sequence shown here is derived from an EMBL/GenBank/DDBJ whole genome shotgun (WGS) entry which is preliminary data.</text>
</comment>
<feature type="binding site" evidence="12 16">
    <location>
        <position position="265"/>
    </location>
    <ligand>
        <name>substrate</name>
    </ligand>
</feature>
<dbReference type="HAMAP" id="MF_01024">
    <property type="entry name" value="HisD"/>
    <property type="match status" value="1"/>
</dbReference>
<feature type="binding site" evidence="12 16">
    <location>
        <position position="368"/>
    </location>
    <ligand>
        <name>substrate</name>
    </ligand>
</feature>
<reference evidence="19" key="2">
    <citation type="submission" date="2014-03" db="EMBL/GenBank/DDBJ databases">
        <authorList>
            <person name="Urmite Genomes"/>
        </authorList>
    </citation>
    <scope>NUCLEOTIDE SEQUENCE</scope>
    <source>
        <strain evidence="19">DSM 44829</strain>
    </source>
</reference>
<dbReference type="CDD" id="cd06572">
    <property type="entry name" value="Histidinol_dh"/>
    <property type="match status" value="1"/>
</dbReference>
<evidence type="ECO:0000256" key="15">
    <source>
        <dbReference type="PIRSR" id="PIRSR000099-2"/>
    </source>
</evidence>
<feature type="binding site" evidence="12 16">
    <location>
        <position position="427"/>
    </location>
    <ligand>
        <name>substrate</name>
    </ligand>
</feature>
<dbReference type="SUPFAM" id="SSF53720">
    <property type="entry name" value="ALDH-like"/>
    <property type="match status" value="1"/>
</dbReference>
<evidence type="ECO:0000256" key="1">
    <source>
        <dbReference type="ARBA" id="ARBA00003850"/>
    </source>
</evidence>
<feature type="active site" description="Proton acceptor" evidence="12 14">
    <location>
        <position position="334"/>
    </location>
</feature>
<feature type="binding site" evidence="12 15">
    <location>
        <position position="192"/>
    </location>
    <ligand>
        <name>NAD(+)</name>
        <dbReference type="ChEBI" id="CHEBI:57540"/>
    </ligand>
</feature>
<sequence length="437" mass="45481">MARIDLRGTTLSAARLRGVLPRGGVDVDAVLPTVRPVVADVAERGAQAALEYGERFDGVRPDTVRVPVAALTEALAALPVDVRAALEVAIERTRAVHADQRRTDTTTTLAPGATVTERWVPVERVGLYVPGGNAVYPSSVVMNVVPAQTAGVDSLVIASPPQKEFGGRPHPTILAAAALLGVDEVWAVGGAQAVALLAYGGTDLDGSELPPVDMITGPGNIYVTAAKRICRSQVGIDAEAGPTEIAILADHTADPVHIAADLISQAEHDEMAASVLVTDSAALADAADVQVAEQLRTTVHRERVTAALTGSQSAIVLVDDVEAGVKVVNAYAAEHLEIQTDDAAAVADRIRSAGAIFVGAWSPVSLGDYCAGSNHVLPTAGCARHSSGLSVQTFLRGIHVVEYDEAALKDVSGHVITLSQAENLPAHGEAVRRRFER</sequence>
<accession>W9B0H7</accession>
<proteinExistence type="inferred from homology"/>
<dbReference type="eggNOG" id="COG0141">
    <property type="taxonomic scope" value="Bacteria"/>
</dbReference>
<dbReference type="NCBIfam" id="TIGR00069">
    <property type="entry name" value="hisD"/>
    <property type="match status" value="1"/>
</dbReference>
<dbReference type="PANTHER" id="PTHR21256">
    <property type="entry name" value="HISTIDINOL DEHYDROGENASE HDH"/>
    <property type="match status" value="1"/>
</dbReference>
<dbReference type="EC" id="1.1.1.23" evidence="4 12"/>
<dbReference type="InterPro" id="IPR022695">
    <property type="entry name" value="Histidinol_DH_monofunct"/>
</dbReference>
<gene>
    <name evidence="19" type="primary">hisD_2</name>
    <name evidence="12" type="synonym">hisD</name>
    <name evidence="19" type="ORF">BN977_03461</name>
</gene>
<evidence type="ECO:0000256" key="12">
    <source>
        <dbReference type="HAMAP-Rule" id="MF_01024"/>
    </source>
</evidence>
<organism evidence="19 20">
    <name type="scientific">Mycolicibacterium cosmeticum</name>
    <dbReference type="NCBI Taxonomy" id="258533"/>
    <lineage>
        <taxon>Bacteria</taxon>
        <taxon>Bacillati</taxon>
        <taxon>Actinomycetota</taxon>
        <taxon>Actinomycetes</taxon>
        <taxon>Mycobacteriales</taxon>
        <taxon>Mycobacteriaceae</taxon>
        <taxon>Mycolicibacterium</taxon>
    </lineage>
</organism>
<dbReference type="PANTHER" id="PTHR21256:SF2">
    <property type="entry name" value="HISTIDINE BIOSYNTHESIS TRIFUNCTIONAL PROTEIN"/>
    <property type="match status" value="1"/>
</dbReference>
<dbReference type="Pfam" id="PF00815">
    <property type="entry name" value="Histidinol_dh"/>
    <property type="match status" value="1"/>
</dbReference>
<evidence type="ECO:0000313" key="19">
    <source>
        <dbReference type="EMBL" id="CDO08642.1"/>
    </source>
</evidence>
<evidence type="ECO:0000256" key="16">
    <source>
        <dbReference type="PIRSR" id="PIRSR000099-3"/>
    </source>
</evidence>
<evidence type="ECO:0000256" key="9">
    <source>
        <dbReference type="ARBA" id="ARBA00023027"/>
    </source>
</evidence>
<feature type="binding site" evidence="12 17">
    <location>
        <position position="265"/>
    </location>
    <ligand>
        <name>Zn(2+)</name>
        <dbReference type="ChEBI" id="CHEBI:29105"/>
    </ligand>
</feature>
<comment type="similarity">
    <text evidence="3 12 13 18">Belongs to the histidinol dehydrogenase family.</text>
</comment>
<evidence type="ECO:0000256" key="14">
    <source>
        <dbReference type="PIRSR" id="PIRSR000099-1"/>
    </source>
</evidence>
<feature type="active site" description="Proton acceptor" evidence="12 14">
    <location>
        <position position="335"/>
    </location>
</feature>
<dbReference type="Gene3D" id="1.20.5.1300">
    <property type="match status" value="1"/>
</dbReference>
<evidence type="ECO:0000256" key="13">
    <source>
        <dbReference type="PIRNR" id="PIRNR000099"/>
    </source>
</evidence>
<dbReference type="GO" id="GO:0004399">
    <property type="term" value="F:histidinol dehydrogenase activity"/>
    <property type="evidence" value="ECO:0007669"/>
    <property type="project" value="UniProtKB-UniRule"/>
</dbReference>
<keyword evidence="9 12" id="KW-0520">NAD</keyword>
<dbReference type="OrthoDB" id="9805269at2"/>
<dbReference type="Proteomes" id="UP000028870">
    <property type="component" value="Unassembled WGS sequence"/>
</dbReference>
<comment type="cofactor">
    <cofactor evidence="12 17">
        <name>Zn(2+)</name>
        <dbReference type="ChEBI" id="CHEBI:29105"/>
    </cofactor>
    <text evidence="12 17">Binds 1 zinc ion per subunit.</text>
</comment>
<dbReference type="InterPro" id="IPR001692">
    <property type="entry name" value="Histidinol_DH_CS"/>
</dbReference>
<evidence type="ECO:0000256" key="6">
    <source>
        <dbReference type="ARBA" id="ARBA00022723"/>
    </source>
</evidence>
<evidence type="ECO:0000256" key="5">
    <source>
        <dbReference type="ARBA" id="ARBA00016531"/>
    </source>
</evidence>
<keyword evidence="10 12" id="KW-0368">Histidine biosynthesis</keyword>
<keyword evidence="20" id="KW-1185">Reference proteome</keyword>
<evidence type="ECO:0000256" key="2">
    <source>
        <dbReference type="ARBA" id="ARBA00004940"/>
    </source>
</evidence>
<feature type="binding site" evidence="12 17">
    <location>
        <position position="268"/>
    </location>
    <ligand>
        <name>Zn(2+)</name>
        <dbReference type="ChEBI" id="CHEBI:29105"/>
    </ligand>
</feature>
<feature type="binding site" evidence="12 17">
    <location>
        <position position="368"/>
    </location>
    <ligand>
        <name>Zn(2+)</name>
        <dbReference type="ChEBI" id="CHEBI:29105"/>
    </ligand>
</feature>
<evidence type="ECO:0000256" key="3">
    <source>
        <dbReference type="ARBA" id="ARBA00010178"/>
    </source>
</evidence>
<feature type="binding site" evidence="12 15">
    <location>
        <position position="128"/>
    </location>
    <ligand>
        <name>NAD(+)</name>
        <dbReference type="ChEBI" id="CHEBI:57540"/>
    </ligand>
</feature>
<evidence type="ECO:0000256" key="10">
    <source>
        <dbReference type="ARBA" id="ARBA00023102"/>
    </source>
</evidence>
<dbReference type="EMBL" id="CCBB010000002">
    <property type="protein sequence ID" value="CDO08642.1"/>
    <property type="molecule type" value="Genomic_DNA"/>
</dbReference>
<keyword evidence="8 12" id="KW-0560">Oxidoreductase</keyword>
<feature type="binding site" evidence="12 16">
    <location>
        <position position="268"/>
    </location>
    <ligand>
        <name>substrate</name>
    </ligand>
</feature>
<evidence type="ECO:0000313" key="20">
    <source>
        <dbReference type="Proteomes" id="UP000028870"/>
    </source>
</evidence>
<dbReference type="PRINTS" id="PR00083">
    <property type="entry name" value="HOLDHDRGNASE"/>
</dbReference>
<dbReference type="GO" id="GO:0051287">
    <property type="term" value="F:NAD binding"/>
    <property type="evidence" value="ECO:0007669"/>
    <property type="project" value="InterPro"/>
</dbReference>
<protein>
    <recommendedName>
        <fullName evidence="5 12">Histidinol dehydrogenase</fullName>
        <shortName evidence="12">HDH</shortName>
        <ecNumber evidence="4 12">1.1.1.23</ecNumber>
    </recommendedName>
</protein>
<dbReference type="InterPro" id="IPR016161">
    <property type="entry name" value="Ald_DH/histidinol_DH"/>
</dbReference>
<evidence type="ECO:0000256" key="17">
    <source>
        <dbReference type="PIRSR" id="PIRSR000099-4"/>
    </source>
</evidence>
<keyword evidence="7 12" id="KW-0862">Zinc</keyword>
<evidence type="ECO:0000256" key="7">
    <source>
        <dbReference type="ARBA" id="ARBA00022833"/>
    </source>
</evidence>
<dbReference type="Gene3D" id="3.40.50.1980">
    <property type="entry name" value="Nitrogenase molybdenum iron protein domain"/>
    <property type="match status" value="2"/>
</dbReference>
<dbReference type="FunFam" id="3.40.50.1980:FF:000001">
    <property type="entry name" value="Histidinol dehydrogenase"/>
    <property type="match status" value="1"/>
</dbReference>
<comment type="catalytic activity">
    <reaction evidence="11 12">
        <text>L-histidinol + 2 NAD(+) + H2O = L-histidine + 2 NADH + 3 H(+)</text>
        <dbReference type="Rhea" id="RHEA:20641"/>
        <dbReference type="ChEBI" id="CHEBI:15377"/>
        <dbReference type="ChEBI" id="CHEBI:15378"/>
        <dbReference type="ChEBI" id="CHEBI:57540"/>
        <dbReference type="ChEBI" id="CHEBI:57595"/>
        <dbReference type="ChEBI" id="CHEBI:57699"/>
        <dbReference type="ChEBI" id="CHEBI:57945"/>
        <dbReference type="EC" id="1.1.1.23"/>
    </reaction>
</comment>
<feature type="binding site" evidence="12 16">
    <location>
        <position position="422"/>
    </location>
    <ligand>
        <name>substrate</name>
    </ligand>
</feature>
<keyword evidence="6 12" id="KW-0479">Metal-binding</keyword>